<comment type="caution">
    <text evidence="1">The sequence shown here is derived from an EMBL/GenBank/DDBJ whole genome shotgun (WGS) entry which is preliminary data.</text>
</comment>
<organism evidence="1 2">
    <name type="scientific">Anabaena azotica FACHB-119</name>
    <dbReference type="NCBI Taxonomy" id="947527"/>
    <lineage>
        <taxon>Bacteria</taxon>
        <taxon>Bacillati</taxon>
        <taxon>Cyanobacteriota</taxon>
        <taxon>Cyanophyceae</taxon>
        <taxon>Nostocales</taxon>
        <taxon>Nostocaceae</taxon>
        <taxon>Anabaena</taxon>
        <taxon>Anabaena azotica</taxon>
    </lineage>
</organism>
<dbReference type="EMBL" id="JACJSG010000014">
    <property type="protein sequence ID" value="MBD2501346.1"/>
    <property type="molecule type" value="Genomic_DNA"/>
</dbReference>
<keyword evidence="2" id="KW-1185">Reference proteome</keyword>
<dbReference type="Proteomes" id="UP000661112">
    <property type="component" value="Unassembled WGS sequence"/>
</dbReference>
<protein>
    <recommendedName>
        <fullName evidence="3">CpcB</fullName>
    </recommendedName>
</protein>
<gene>
    <name evidence="1" type="ORF">H6G83_12175</name>
</gene>
<name>A0ABR8D342_9NOST</name>
<sequence length="49" mass="5394">MKFTYIDSVNAIANSAATILGETIVDGTANAQAARPMVEKLLSRLVWRW</sequence>
<accession>A0ABR8D342</accession>
<evidence type="ECO:0000313" key="1">
    <source>
        <dbReference type="EMBL" id="MBD2501346.1"/>
    </source>
</evidence>
<reference evidence="1 2" key="1">
    <citation type="journal article" date="2020" name="ISME J.">
        <title>Comparative genomics reveals insights into cyanobacterial evolution and habitat adaptation.</title>
        <authorList>
            <person name="Chen M.Y."/>
            <person name="Teng W.K."/>
            <person name="Zhao L."/>
            <person name="Hu C.X."/>
            <person name="Zhou Y.K."/>
            <person name="Han B.P."/>
            <person name="Song L.R."/>
            <person name="Shu W.S."/>
        </authorList>
    </citation>
    <scope>NUCLEOTIDE SEQUENCE [LARGE SCALE GENOMIC DNA]</scope>
    <source>
        <strain evidence="1 2">FACHB-119</strain>
    </source>
</reference>
<evidence type="ECO:0008006" key="3">
    <source>
        <dbReference type="Google" id="ProtNLM"/>
    </source>
</evidence>
<evidence type="ECO:0000313" key="2">
    <source>
        <dbReference type="Proteomes" id="UP000661112"/>
    </source>
</evidence>
<dbReference type="RefSeq" id="WP_190471967.1">
    <property type="nucleotide sequence ID" value="NZ_JACJSG010000014.1"/>
</dbReference>
<proteinExistence type="predicted"/>